<evidence type="ECO:0000313" key="2">
    <source>
        <dbReference type="EMBL" id="GIX95407.1"/>
    </source>
</evidence>
<sequence>MTTSRPKSEHQDKNQSISRMQIPRKQELITHLFPETHKSPTPTIAHRITFTQVPDIRESNDRAHATRVPPTKTNEDSAAISLCYLAGRPHHRPYTHALARS</sequence>
<name>A0AAV4PDN6_9ARAC</name>
<evidence type="ECO:0000256" key="1">
    <source>
        <dbReference type="SAM" id="MobiDB-lite"/>
    </source>
</evidence>
<dbReference type="AlphaFoldDB" id="A0AAV4PDN6"/>
<accession>A0AAV4PDN6</accession>
<feature type="compositionally biased region" description="Basic and acidic residues" evidence="1">
    <location>
        <begin position="1"/>
        <end position="13"/>
    </location>
</feature>
<protein>
    <submittedName>
        <fullName evidence="2">Uncharacterized protein</fullName>
    </submittedName>
</protein>
<proteinExistence type="predicted"/>
<keyword evidence="3" id="KW-1185">Reference proteome</keyword>
<evidence type="ECO:0000313" key="3">
    <source>
        <dbReference type="Proteomes" id="UP001054837"/>
    </source>
</evidence>
<dbReference type="Proteomes" id="UP001054837">
    <property type="component" value="Unassembled WGS sequence"/>
</dbReference>
<comment type="caution">
    <text evidence="2">The sequence shown here is derived from an EMBL/GenBank/DDBJ whole genome shotgun (WGS) entry which is preliminary data.</text>
</comment>
<organism evidence="2 3">
    <name type="scientific">Caerostris darwini</name>
    <dbReference type="NCBI Taxonomy" id="1538125"/>
    <lineage>
        <taxon>Eukaryota</taxon>
        <taxon>Metazoa</taxon>
        <taxon>Ecdysozoa</taxon>
        <taxon>Arthropoda</taxon>
        <taxon>Chelicerata</taxon>
        <taxon>Arachnida</taxon>
        <taxon>Araneae</taxon>
        <taxon>Araneomorphae</taxon>
        <taxon>Entelegynae</taxon>
        <taxon>Araneoidea</taxon>
        <taxon>Araneidae</taxon>
        <taxon>Caerostris</taxon>
    </lineage>
</organism>
<feature type="region of interest" description="Disordered" evidence="1">
    <location>
        <begin position="1"/>
        <end position="23"/>
    </location>
</feature>
<dbReference type="EMBL" id="BPLQ01002737">
    <property type="protein sequence ID" value="GIX95407.1"/>
    <property type="molecule type" value="Genomic_DNA"/>
</dbReference>
<gene>
    <name evidence="2" type="ORF">CDAR_174421</name>
</gene>
<reference evidence="2 3" key="1">
    <citation type="submission" date="2021-06" db="EMBL/GenBank/DDBJ databases">
        <title>Caerostris darwini draft genome.</title>
        <authorList>
            <person name="Kono N."/>
            <person name="Arakawa K."/>
        </authorList>
    </citation>
    <scope>NUCLEOTIDE SEQUENCE [LARGE SCALE GENOMIC DNA]</scope>
</reference>